<organism evidence="3 4">
    <name type="scientific">Mytilus edulis</name>
    <name type="common">Blue mussel</name>
    <dbReference type="NCBI Taxonomy" id="6550"/>
    <lineage>
        <taxon>Eukaryota</taxon>
        <taxon>Metazoa</taxon>
        <taxon>Spiralia</taxon>
        <taxon>Lophotrochozoa</taxon>
        <taxon>Mollusca</taxon>
        <taxon>Bivalvia</taxon>
        <taxon>Autobranchia</taxon>
        <taxon>Pteriomorphia</taxon>
        <taxon>Mytilida</taxon>
        <taxon>Mytiloidea</taxon>
        <taxon>Mytilidae</taxon>
        <taxon>Mytilinae</taxon>
        <taxon>Mytilus</taxon>
    </lineage>
</organism>
<dbReference type="PROSITE" id="PS00028">
    <property type="entry name" value="ZINC_FINGER_C2H2_1"/>
    <property type="match status" value="1"/>
</dbReference>
<dbReference type="Pfam" id="PF01026">
    <property type="entry name" value="TatD_DNase"/>
    <property type="match status" value="1"/>
</dbReference>
<evidence type="ECO:0000313" key="4">
    <source>
        <dbReference type="Proteomes" id="UP000683360"/>
    </source>
</evidence>
<dbReference type="Gene3D" id="3.20.20.140">
    <property type="entry name" value="Metal-dependent hydrolases"/>
    <property type="match status" value="1"/>
</dbReference>
<evidence type="ECO:0000313" key="3">
    <source>
        <dbReference type="EMBL" id="CAG2191117.1"/>
    </source>
</evidence>
<dbReference type="Proteomes" id="UP000683360">
    <property type="component" value="Unassembled WGS sequence"/>
</dbReference>
<dbReference type="OrthoDB" id="6056465at2759"/>
<dbReference type="CDD" id="cd01310">
    <property type="entry name" value="TatD_DNAse"/>
    <property type="match status" value="1"/>
</dbReference>
<gene>
    <name evidence="3" type="ORF">MEDL_6357</name>
</gene>
<protein>
    <submittedName>
        <fullName evidence="3">TatD</fullName>
        <ecNumber evidence="3">3.1.21.-</ecNumber>
    </submittedName>
</protein>
<keyword evidence="4" id="KW-1185">Reference proteome</keyword>
<dbReference type="SUPFAM" id="SSF51556">
    <property type="entry name" value="Metallo-dependent hydrolases"/>
    <property type="match status" value="1"/>
</dbReference>
<sequence>MDEDLDYEDYISDKDETEAQETRAKHINGATLIKKRGRSCPLCKGKFTHPRRHTLRAHLPWYLYPSTACWSCKLQFGQARFVQIHMIEVHSSDDVGCRYTDEQYEQKWVELVNGYLKQISNAFGFKEVSQACDYVNQNIRFRESCHQSTFLDEDISPILSFNRINHLEPDTAYMKPYPAVSLSSLLHWKVLSLLTLDSGYLDTSTEQRLQLYIPPVKINYVDSHFHLEKLRRRVGSSDFPQFNTDKDQIKNFLQFGISNYCFPKKWPSSSEREKIREDKRVRLTFGLHPRTVNHESPRTLQIWLEDLEGLLDSKKVVAVGECGLDITDRPSSKILKNQKDILRKQARIAKQKRLPVVIHCRGNYDTSNECLRCLTANLPADHHIHRHCFNGSYAEYIKWKIAFPEVKFGISPFLLNEIKYPQFRELVCKMELGDLLLETDAPYLPGADGSTGSPLLVKDLAEKIANLHNVSTEEVARITTDNAKKLYKIKEL</sequence>
<dbReference type="GO" id="GO:0016788">
    <property type="term" value="F:hydrolase activity, acting on ester bonds"/>
    <property type="evidence" value="ECO:0007669"/>
    <property type="project" value="InterPro"/>
</dbReference>
<evidence type="ECO:0000256" key="1">
    <source>
        <dbReference type="ARBA" id="ARBA00009275"/>
    </source>
</evidence>
<comment type="caution">
    <text evidence="3">The sequence shown here is derived from an EMBL/GenBank/DDBJ whole genome shotgun (WGS) entry which is preliminary data.</text>
</comment>
<reference evidence="3" key="1">
    <citation type="submission" date="2021-03" db="EMBL/GenBank/DDBJ databases">
        <authorList>
            <person name="Bekaert M."/>
        </authorList>
    </citation>
    <scope>NUCLEOTIDE SEQUENCE</scope>
</reference>
<accession>A0A8S3Q573</accession>
<dbReference type="EMBL" id="CAJPWZ010000353">
    <property type="protein sequence ID" value="CAG2191117.1"/>
    <property type="molecule type" value="Genomic_DNA"/>
</dbReference>
<dbReference type="EC" id="3.1.21.-" evidence="3"/>
<feature type="domain" description="C2H2-type" evidence="2">
    <location>
        <begin position="69"/>
        <end position="90"/>
    </location>
</feature>
<dbReference type="InterPro" id="IPR001130">
    <property type="entry name" value="TatD-like"/>
</dbReference>
<comment type="similarity">
    <text evidence="1">Belongs to the metallo-dependent hydrolases superfamily. TatD-type hydrolase family.</text>
</comment>
<dbReference type="AlphaFoldDB" id="A0A8S3Q573"/>
<dbReference type="InterPro" id="IPR032466">
    <property type="entry name" value="Metal_Hydrolase"/>
</dbReference>
<proteinExistence type="inferred from homology"/>
<keyword evidence="3" id="KW-0378">Hydrolase</keyword>
<evidence type="ECO:0000259" key="2">
    <source>
        <dbReference type="PROSITE" id="PS00028"/>
    </source>
</evidence>
<dbReference type="PANTHER" id="PTHR46363">
    <property type="entry name" value="DEOXYRIBONUCLEASE TATDN2-RELATED"/>
    <property type="match status" value="1"/>
</dbReference>
<dbReference type="InterPro" id="IPR013087">
    <property type="entry name" value="Znf_C2H2_type"/>
</dbReference>
<dbReference type="PANTHER" id="PTHR46363:SF1">
    <property type="entry name" value="DEOXYRIBONUCLEASE TATDN2-RELATED"/>
    <property type="match status" value="1"/>
</dbReference>
<name>A0A8S3Q573_MYTED</name>